<comment type="caution">
    <text evidence="1">The sequence shown here is derived from an EMBL/GenBank/DDBJ whole genome shotgun (WGS) entry which is preliminary data.</text>
</comment>
<dbReference type="AlphaFoldDB" id="A0AAD5I8Q2"/>
<dbReference type="EMBL" id="JAJSOW010000107">
    <property type="protein sequence ID" value="KAI9156173.1"/>
    <property type="molecule type" value="Genomic_DNA"/>
</dbReference>
<sequence>MLQAMFWVQFAATPAVYVHGKIEIRPPPPEDRHHHYHHLLSRQNWDWVPFRRRARRLTGERDLVEAELFRKEKI</sequence>
<dbReference type="Proteomes" id="UP001064489">
    <property type="component" value="Chromosome 12"/>
</dbReference>
<gene>
    <name evidence="1" type="ORF">LWI28_001720</name>
</gene>
<evidence type="ECO:0000313" key="1">
    <source>
        <dbReference type="EMBL" id="KAI9156173.1"/>
    </source>
</evidence>
<reference evidence="1" key="2">
    <citation type="submission" date="2023-02" db="EMBL/GenBank/DDBJ databases">
        <authorList>
            <person name="Swenson N.G."/>
            <person name="Wegrzyn J.L."/>
            <person name="Mcevoy S.L."/>
        </authorList>
    </citation>
    <scope>NUCLEOTIDE SEQUENCE</scope>
    <source>
        <strain evidence="1">91603</strain>
        <tissue evidence="1">Leaf</tissue>
    </source>
</reference>
<reference evidence="1" key="1">
    <citation type="journal article" date="2022" name="Plant J.">
        <title>Strategies of tolerance reflected in two North American maple genomes.</title>
        <authorList>
            <person name="McEvoy S.L."/>
            <person name="Sezen U.U."/>
            <person name="Trouern-Trend A."/>
            <person name="McMahon S.M."/>
            <person name="Schaberg P.G."/>
            <person name="Yang J."/>
            <person name="Wegrzyn J.L."/>
            <person name="Swenson N.G."/>
        </authorList>
    </citation>
    <scope>NUCLEOTIDE SEQUENCE</scope>
    <source>
        <strain evidence="1">91603</strain>
    </source>
</reference>
<name>A0AAD5I8Q2_ACENE</name>
<evidence type="ECO:0000313" key="2">
    <source>
        <dbReference type="Proteomes" id="UP001064489"/>
    </source>
</evidence>
<proteinExistence type="predicted"/>
<organism evidence="1 2">
    <name type="scientific">Acer negundo</name>
    <name type="common">Box elder</name>
    <dbReference type="NCBI Taxonomy" id="4023"/>
    <lineage>
        <taxon>Eukaryota</taxon>
        <taxon>Viridiplantae</taxon>
        <taxon>Streptophyta</taxon>
        <taxon>Embryophyta</taxon>
        <taxon>Tracheophyta</taxon>
        <taxon>Spermatophyta</taxon>
        <taxon>Magnoliopsida</taxon>
        <taxon>eudicotyledons</taxon>
        <taxon>Gunneridae</taxon>
        <taxon>Pentapetalae</taxon>
        <taxon>rosids</taxon>
        <taxon>malvids</taxon>
        <taxon>Sapindales</taxon>
        <taxon>Sapindaceae</taxon>
        <taxon>Hippocastanoideae</taxon>
        <taxon>Acereae</taxon>
        <taxon>Acer</taxon>
    </lineage>
</organism>
<protein>
    <submittedName>
        <fullName evidence="1">Uncharacterized protein</fullName>
    </submittedName>
</protein>
<accession>A0AAD5I8Q2</accession>
<keyword evidence="2" id="KW-1185">Reference proteome</keyword>